<keyword evidence="3" id="KW-0274">FAD</keyword>
<dbReference type="Gene3D" id="3.90.700.10">
    <property type="entry name" value="Succinate dehydrogenase/fumarate reductase flavoprotein, catalytic domain"/>
    <property type="match status" value="1"/>
</dbReference>
<dbReference type="InterPro" id="IPR003953">
    <property type="entry name" value="FAD-dep_OxRdtase_2_FAD-bd"/>
</dbReference>
<comment type="cofactor">
    <cofactor evidence="1">
        <name>FAD</name>
        <dbReference type="ChEBI" id="CHEBI:57692"/>
    </cofactor>
</comment>
<feature type="domain" description="FAD-dependent oxidoreductase 2 FAD-binding" evidence="5">
    <location>
        <begin position="93"/>
        <end position="620"/>
    </location>
</feature>
<keyword evidence="7" id="KW-1185">Reference proteome</keyword>
<accession>A0AAD6GB43</accession>
<dbReference type="InterPro" id="IPR036188">
    <property type="entry name" value="FAD/NAD-bd_sf"/>
</dbReference>
<dbReference type="Pfam" id="PF00890">
    <property type="entry name" value="FAD_binding_2"/>
    <property type="match status" value="1"/>
</dbReference>
<evidence type="ECO:0000313" key="6">
    <source>
        <dbReference type="EMBL" id="KAJ5532325.1"/>
    </source>
</evidence>
<dbReference type="SUPFAM" id="SSF56425">
    <property type="entry name" value="Succinate dehydrogenase/fumarate reductase flavoprotein, catalytic domain"/>
    <property type="match status" value="1"/>
</dbReference>
<dbReference type="GO" id="GO:0016491">
    <property type="term" value="F:oxidoreductase activity"/>
    <property type="evidence" value="ECO:0007669"/>
    <property type="project" value="UniProtKB-KW"/>
</dbReference>
<dbReference type="Gene3D" id="3.50.50.60">
    <property type="entry name" value="FAD/NAD(P)-binding domain"/>
    <property type="match status" value="2"/>
</dbReference>
<dbReference type="InterPro" id="IPR027477">
    <property type="entry name" value="Succ_DH/fumarate_Rdtase_cat_sf"/>
</dbReference>
<evidence type="ECO:0000256" key="4">
    <source>
        <dbReference type="ARBA" id="ARBA00023002"/>
    </source>
</evidence>
<protein>
    <submittedName>
        <fullName evidence="6">Fumarate reductase/succinate dehydrogenase flavoprotein</fullName>
    </submittedName>
</protein>
<evidence type="ECO:0000256" key="1">
    <source>
        <dbReference type="ARBA" id="ARBA00001974"/>
    </source>
</evidence>
<dbReference type="EMBL" id="JAQIZZ010000007">
    <property type="protein sequence ID" value="KAJ5532325.1"/>
    <property type="molecule type" value="Genomic_DNA"/>
</dbReference>
<gene>
    <name evidence="6" type="ORF">N7494_008877</name>
</gene>
<evidence type="ECO:0000256" key="2">
    <source>
        <dbReference type="ARBA" id="ARBA00022630"/>
    </source>
</evidence>
<comment type="caution">
    <text evidence="6">The sequence shown here is derived from an EMBL/GenBank/DDBJ whole genome shotgun (WGS) entry which is preliminary data.</text>
</comment>
<dbReference type="AlphaFoldDB" id="A0AAD6GB43"/>
<evidence type="ECO:0000313" key="7">
    <source>
        <dbReference type="Proteomes" id="UP001220324"/>
    </source>
</evidence>
<keyword evidence="4" id="KW-0560">Oxidoreductase</keyword>
<dbReference type="Proteomes" id="UP001220324">
    <property type="component" value="Unassembled WGS sequence"/>
</dbReference>
<dbReference type="SUPFAM" id="SSF51905">
    <property type="entry name" value="FAD/NAD(P)-binding domain"/>
    <property type="match status" value="1"/>
</dbReference>
<organism evidence="6 7">
    <name type="scientific">Penicillium frequentans</name>
    <dbReference type="NCBI Taxonomy" id="3151616"/>
    <lineage>
        <taxon>Eukaryota</taxon>
        <taxon>Fungi</taxon>
        <taxon>Dikarya</taxon>
        <taxon>Ascomycota</taxon>
        <taxon>Pezizomycotina</taxon>
        <taxon>Eurotiomycetes</taxon>
        <taxon>Eurotiomycetidae</taxon>
        <taxon>Eurotiales</taxon>
        <taxon>Aspergillaceae</taxon>
        <taxon>Penicillium</taxon>
    </lineage>
</organism>
<dbReference type="GO" id="GO:0008202">
    <property type="term" value="P:steroid metabolic process"/>
    <property type="evidence" value="ECO:0007669"/>
    <property type="project" value="UniProtKB-ARBA"/>
</dbReference>
<proteinExistence type="predicted"/>
<dbReference type="PANTHER" id="PTHR43400">
    <property type="entry name" value="FUMARATE REDUCTASE"/>
    <property type="match status" value="1"/>
</dbReference>
<keyword evidence="2" id="KW-0285">Flavoprotein</keyword>
<sequence length="640" mass="69765">MLLYEFGNSWGDVLWIKRVLSFRGYSARSYINIFAKGLKQSLSELETAFSSTPELKANSEETGAPSASAIRAKLKETDFNYETTARTYDVEYDVVVVGSGCSGLTAAVVAAKKGLRVLVLEKTNFYGGTTAFSGGGAWIPCNKHQPGIGVQDSRSEAETYLAKIVGEDTVFGEKMQAFLDSGPKMVEWLEEHTAVKFKGVPLPDYHPGQPGSSIGRTVLTHAFDGKGLGRRIREIRYPMKGFSALGTMQADPADLGTLTAPFKNVSNFIYCTHKILRYFLDLLRYGKGAEMANGNALIGQLYTTCLAQGVDLWRNSAAVAPVLGDGVEGLVVSRQSGKSTRVRARRGVMLASGGLGRSPSSQKYVPHEWSAVPRGNQGDGISIAMQAGAHIPPPNKQNAIFAPISLLHRPDGTVWRYPHFALDRAKPGSIIIGPDGKRFANESEPYQEFVSKMHERGLKRAFFIADRTFLRKYGMGMALPWPLPIGGLLRQGYLVRGPTLTELARKIEVDPTCLQETVSHFNECARTGRDDEFKRGENIYDRFYGDATVLPNPSLAPCVTGPFYALPLVPGNVSIMWGVTTNKDAQVLDDQMKPIPRLYALGCDQNSVMRGQYPGGGSSIGSGMTFGFRAAEHVAKDCSL</sequence>
<dbReference type="PANTHER" id="PTHR43400:SF10">
    <property type="entry name" value="3-OXOSTEROID 1-DEHYDROGENASE"/>
    <property type="match status" value="1"/>
</dbReference>
<dbReference type="PRINTS" id="PR00411">
    <property type="entry name" value="PNDRDTASEI"/>
</dbReference>
<reference evidence="6 7" key="1">
    <citation type="journal article" date="2023" name="IMA Fungus">
        <title>Comparative genomic study of the Penicillium genus elucidates a diverse pangenome and 15 lateral gene transfer events.</title>
        <authorList>
            <person name="Petersen C."/>
            <person name="Sorensen T."/>
            <person name="Nielsen M.R."/>
            <person name="Sondergaard T.E."/>
            <person name="Sorensen J.L."/>
            <person name="Fitzpatrick D.A."/>
            <person name="Frisvad J.C."/>
            <person name="Nielsen K.L."/>
        </authorList>
    </citation>
    <scope>NUCLEOTIDE SEQUENCE [LARGE SCALE GENOMIC DNA]</scope>
    <source>
        <strain evidence="6 7">IBT 35679</strain>
    </source>
</reference>
<evidence type="ECO:0000259" key="5">
    <source>
        <dbReference type="Pfam" id="PF00890"/>
    </source>
</evidence>
<dbReference type="InterPro" id="IPR050315">
    <property type="entry name" value="FAD-oxidoreductase_2"/>
</dbReference>
<evidence type="ECO:0000256" key="3">
    <source>
        <dbReference type="ARBA" id="ARBA00022827"/>
    </source>
</evidence>
<name>A0AAD6GB43_9EURO</name>